<sequence>MKNCSKKMTAIRLGVLGLCLLLGGLAVFFQPLVTQVSGPAQTWETVVIDPGHGGFDGGCIGVNGVYEKDINLSIAKVFNQLCMFMGYDTIMTRYTDTALCSGEITGSLRQQKVEDINNRLAILERQKNAVCVCIHQNKFTDSEQHGAQMFYGILDPASEGLAKSMQSAFTSLLQPDNTREIKRGDSSVYLLTQSPIPIVLSECGFLSNEEECEKLSGADYQAQVAFTLLTGLVNWQSGVES</sequence>
<dbReference type="SMART" id="SM00646">
    <property type="entry name" value="Ami_3"/>
    <property type="match status" value="1"/>
</dbReference>
<dbReference type="EMBL" id="DVMX01000046">
    <property type="protein sequence ID" value="HIU41424.1"/>
    <property type="molecule type" value="Genomic_DNA"/>
</dbReference>
<gene>
    <name evidence="3" type="ORF">IAD19_02605</name>
</gene>
<evidence type="ECO:0000313" key="3">
    <source>
        <dbReference type="EMBL" id="HIU41424.1"/>
    </source>
</evidence>
<reference evidence="3" key="1">
    <citation type="submission" date="2020-10" db="EMBL/GenBank/DDBJ databases">
        <authorList>
            <person name="Gilroy R."/>
        </authorList>
    </citation>
    <scope>NUCLEOTIDE SEQUENCE</scope>
    <source>
        <strain evidence="3">4509</strain>
    </source>
</reference>
<dbReference type="PANTHER" id="PTHR30404:SF0">
    <property type="entry name" value="N-ACETYLMURAMOYL-L-ALANINE AMIDASE AMIC"/>
    <property type="match status" value="1"/>
</dbReference>
<dbReference type="Pfam" id="PF01520">
    <property type="entry name" value="Amidase_3"/>
    <property type="match status" value="1"/>
</dbReference>
<dbReference type="GO" id="GO:0008745">
    <property type="term" value="F:N-acetylmuramoyl-L-alanine amidase activity"/>
    <property type="evidence" value="ECO:0007669"/>
    <property type="project" value="InterPro"/>
</dbReference>
<dbReference type="AlphaFoldDB" id="A0A9D1LIV5"/>
<organism evidence="3 4">
    <name type="scientific">Candidatus Egerieicola faecale</name>
    <dbReference type="NCBI Taxonomy" id="2840774"/>
    <lineage>
        <taxon>Bacteria</taxon>
        <taxon>Bacillati</taxon>
        <taxon>Bacillota</taxon>
        <taxon>Clostridia</taxon>
        <taxon>Eubacteriales</taxon>
        <taxon>Oscillospiraceae</taxon>
        <taxon>Oscillospiraceae incertae sedis</taxon>
        <taxon>Candidatus Egerieicola</taxon>
    </lineage>
</organism>
<dbReference type="SUPFAM" id="SSF53187">
    <property type="entry name" value="Zn-dependent exopeptidases"/>
    <property type="match status" value="1"/>
</dbReference>
<evidence type="ECO:0000313" key="4">
    <source>
        <dbReference type="Proteomes" id="UP000824082"/>
    </source>
</evidence>
<accession>A0A9D1LIV5</accession>
<name>A0A9D1LIV5_9FIRM</name>
<comment type="caution">
    <text evidence="3">The sequence shown here is derived from an EMBL/GenBank/DDBJ whole genome shotgun (WGS) entry which is preliminary data.</text>
</comment>
<keyword evidence="1" id="KW-0378">Hydrolase</keyword>
<evidence type="ECO:0000259" key="2">
    <source>
        <dbReference type="SMART" id="SM00646"/>
    </source>
</evidence>
<dbReference type="Proteomes" id="UP000824082">
    <property type="component" value="Unassembled WGS sequence"/>
</dbReference>
<dbReference type="InterPro" id="IPR002508">
    <property type="entry name" value="MurNAc-LAA_cat"/>
</dbReference>
<reference evidence="3" key="2">
    <citation type="journal article" date="2021" name="PeerJ">
        <title>Extensive microbial diversity within the chicken gut microbiome revealed by metagenomics and culture.</title>
        <authorList>
            <person name="Gilroy R."/>
            <person name="Ravi A."/>
            <person name="Getino M."/>
            <person name="Pursley I."/>
            <person name="Horton D.L."/>
            <person name="Alikhan N.F."/>
            <person name="Baker D."/>
            <person name="Gharbi K."/>
            <person name="Hall N."/>
            <person name="Watson M."/>
            <person name="Adriaenssens E.M."/>
            <person name="Foster-Nyarko E."/>
            <person name="Jarju S."/>
            <person name="Secka A."/>
            <person name="Antonio M."/>
            <person name="Oren A."/>
            <person name="Chaudhuri R.R."/>
            <person name="La Ragione R."/>
            <person name="Hildebrand F."/>
            <person name="Pallen M.J."/>
        </authorList>
    </citation>
    <scope>NUCLEOTIDE SEQUENCE</scope>
    <source>
        <strain evidence="3">4509</strain>
    </source>
</reference>
<dbReference type="InterPro" id="IPR050695">
    <property type="entry name" value="N-acetylmuramoyl_amidase_3"/>
</dbReference>
<dbReference type="GO" id="GO:0009253">
    <property type="term" value="P:peptidoglycan catabolic process"/>
    <property type="evidence" value="ECO:0007669"/>
    <property type="project" value="InterPro"/>
</dbReference>
<protein>
    <submittedName>
        <fullName evidence="3">N-acetylmuramoyl-L-alanine amidase</fullName>
    </submittedName>
</protein>
<dbReference type="Gene3D" id="3.40.630.40">
    <property type="entry name" value="Zn-dependent exopeptidases"/>
    <property type="match status" value="1"/>
</dbReference>
<proteinExistence type="predicted"/>
<dbReference type="GO" id="GO:0030288">
    <property type="term" value="C:outer membrane-bounded periplasmic space"/>
    <property type="evidence" value="ECO:0007669"/>
    <property type="project" value="TreeGrafter"/>
</dbReference>
<evidence type="ECO:0000256" key="1">
    <source>
        <dbReference type="ARBA" id="ARBA00022801"/>
    </source>
</evidence>
<dbReference type="PANTHER" id="PTHR30404">
    <property type="entry name" value="N-ACETYLMURAMOYL-L-ALANINE AMIDASE"/>
    <property type="match status" value="1"/>
</dbReference>
<dbReference type="CDD" id="cd02696">
    <property type="entry name" value="MurNAc-LAA"/>
    <property type="match status" value="1"/>
</dbReference>
<feature type="domain" description="MurNAc-LAA" evidence="2">
    <location>
        <begin position="120"/>
        <end position="233"/>
    </location>
</feature>